<organism evidence="9 10">
    <name type="scientific">Mytilus galloprovincialis</name>
    <name type="common">Mediterranean mussel</name>
    <dbReference type="NCBI Taxonomy" id="29158"/>
    <lineage>
        <taxon>Eukaryota</taxon>
        <taxon>Metazoa</taxon>
        <taxon>Spiralia</taxon>
        <taxon>Lophotrochozoa</taxon>
        <taxon>Mollusca</taxon>
        <taxon>Bivalvia</taxon>
        <taxon>Autobranchia</taxon>
        <taxon>Pteriomorphia</taxon>
        <taxon>Mytilida</taxon>
        <taxon>Mytiloidea</taxon>
        <taxon>Mytilidae</taxon>
        <taxon>Mytilinae</taxon>
        <taxon>Mytilus</taxon>
    </lineage>
</organism>
<dbReference type="GO" id="GO:0000015">
    <property type="term" value="C:phosphopyruvate hydratase complex"/>
    <property type="evidence" value="ECO:0007669"/>
    <property type="project" value="InterPro"/>
</dbReference>
<name>A0A8B6GU87_MYTGA</name>
<dbReference type="InterPro" id="IPR020810">
    <property type="entry name" value="Enolase_C"/>
</dbReference>
<dbReference type="Gene3D" id="3.20.20.120">
    <property type="entry name" value="Enolase-like C-terminal domain"/>
    <property type="match status" value="1"/>
</dbReference>
<feature type="compositionally biased region" description="Basic and acidic residues" evidence="7">
    <location>
        <begin position="192"/>
        <end position="201"/>
    </location>
</feature>
<feature type="region of interest" description="Disordered" evidence="7">
    <location>
        <begin position="160"/>
        <end position="201"/>
    </location>
</feature>
<dbReference type="EC" id="4.2.1.11" evidence="3"/>
<sequence length="201" mass="22706">MVGIAKVADDLVEFWSDLLTRYPSIIAIIDPMRKQEEEHWMRLCDRISDRCLVIGSQAYHRPGLLKDEELTENFKSSGIAFKLEQLNTVSDILTCVKKMEEDDNQIIISSCQGETTDTFLADFAVGVNARFIKVGAPVRGERTVQINRLLQIEEQLETKDKLKPLEPNAFPHIAPPPLPEPEEGEGEAQTEEEAKKDGKKK</sequence>
<protein>
    <recommendedName>
        <fullName evidence="3">phosphopyruvate hydratase</fullName>
        <ecNumber evidence="3">4.2.1.11</ecNumber>
    </recommendedName>
    <alternativeName>
        <fullName evidence="6">2-phospho-D-glycerate hydro-lyase</fullName>
    </alternativeName>
</protein>
<dbReference type="Proteomes" id="UP000596742">
    <property type="component" value="Unassembled WGS sequence"/>
</dbReference>
<evidence type="ECO:0000313" key="9">
    <source>
        <dbReference type="EMBL" id="VDI69117.1"/>
    </source>
</evidence>
<gene>
    <name evidence="9" type="ORF">MGAL_10B041986</name>
</gene>
<dbReference type="InterPro" id="IPR036849">
    <property type="entry name" value="Enolase-like_C_sf"/>
</dbReference>
<comment type="pathway">
    <text evidence="1">Carbohydrate degradation; glycolysis; pyruvate from D-glyceraldehyde 3-phosphate: step 4/5.</text>
</comment>
<evidence type="ECO:0000256" key="2">
    <source>
        <dbReference type="ARBA" id="ARBA00009604"/>
    </source>
</evidence>
<evidence type="ECO:0000256" key="3">
    <source>
        <dbReference type="ARBA" id="ARBA00012058"/>
    </source>
</evidence>
<keyword evidence="5 9" id="KW-0456">Lyase</keyword>
<dbReference type="SUPFAM" id="SSF51604">
    <property type="entry name" value="Enolase C-terminal domain-like"/>
    <property type="match status" value="1"/>
</dbReference>
<comment type="caution">
    <text evidence="9">The sequence shown here is derived from an EMBL/GenBank/DDBJ whole genome shotgun (WGS) entry which is preliminary data.</text>
</comment>
<dbReference type="EMBL" id="UYJE01008997">
    <property type="protein sequence ID" value="VDI69117.1"/>
    <property type="molecule type" value="Genomic_DNA"/>
</dbReference>
<evidence type="ECO:0000259" key="8">
    <source>
        <dbReference type="SMART" id="SM01192"/>
    </source>
</evidence>
<proteinExistence type="inferred from homology"/>
<keyword evidence="10" id="KW-1185">Reference proteome</keyword>
<evidence type="ECO:0000256" key="4">
    <source>
        <dbReference type="ARBA" id="ARBA00023152"/>
    </source>
</evidence>
<dbReference type="GO" id="GO:0004634">
    <property type="term" value="F:phosphopyruvate hydratase activity"/>
    <property type="evidence" value="ECO:0007669"/>
    <property type="project" value="UniProtKB-EC"/>
</dbReference>
<reference evidence="9" key="1">
    <citation type="submission" date="2018-11" db="EMBL/GenBank/DDBJ databases">
        <authorList>
            <person name="Alioto T."/>
            <person name="Alioto T."/>
        </authorList>
    </citation>
    <scope>NUCLEOTIDE SEQUENCE</scope>
</reference>
<keyword evidence="4" id="KW-0324">Glycolysis</keyword>
<comment type="similarity">
    <text evidence="2">Belongs to the enolase family.</text>
</comment>
<evidence type="ECO:0000256" key="6">
    <source>
        <dbReference type="ARBA" id="ARBA00031125"/>
    </source>
</evidence>
<accession>A0A8B6GU87</accession>
<dbReference type="UniPathway" id="UPA00109">
    <property type="reaction ID" value="UER00187"/>
</dbReference>
<dbReference type="PANTHER" id="PTHR11902:SF30">
    <property type="entry name" value="ENOLASE 4"/>
    <property type="match status" value="1"/>
</dbReference>
<feature type="compositionally biased region" description="Acidic residues" evidence="7">
    <location>
        <begin position="180"/>
        <end position="191"/>
    </location>
</feature>
<evidence type="ECO:0000313" key="10">
    <source>
        <dbReference type="Proteomes" id="UP000596742"/>
    </source>
</evidence>
<dbReference type="AlphaFoldDB" id="A0A8B6GU87"/>
<dbReference type="GO" id="GO:0000287">
    <property type="term" value="F:magnesium ion binding"/>
    <property type="evidence" value="ECO:0007669"/>
    <property type="project" value="InterPro"/>
</dbReference>
<dbReference type="PANTHER" id="PTHR11902">
    <property type="entry name" value="ENOLASE"/>
    <property type="match status" value="1"/>
</dbReference>
<dbReference type="Pfam" id="PF00113">
    <property type="entry name" value="Enolase_C"/>
    <property type="match status" value="1"/>
</dbReference>
<evidence type="ECO:0000256" key="1">
    <source>
        <dbReference type="ARBA" id="ARBA00005031"/>
    </source>
</evidence>
<evidence type="ECO:0000256" key="7">
    <source>
        <dbReference type="SAM" id="MobiDB-lite"/>
    </source>
</evidence>
<evidence type="ECO:0000256" key="5">
    <source>
        <dbReference type="ARBA" id="ARBA00023239"/>
    </source>
</evidence>
<dbReference type="InterPro" id="IPR000941">
    <property type="entry name" value="Enolase"/>
</dbReference>
<dbReference type="SMART" id="SM01192">
    <property type="entry name" value="Enolase_C"/>
    <property type="match status" value="1"/>
</dbReference>
<dbReference type="GO" id="GO:0006096">
    <property type="term" value="P:glycolytic process"/>
    <property type="evidence" value="ECO:0007669"/>
    <property type="project" value="UniProtKB-UniPathway"/>
</dbReference>
<feature type="domain" description="Enolase C-terminal TIM barrel" evidence="8">
    <location>
        <begin position="1"/>
        <end position="170"/>
    </location>
</feature>
<dbReference type="OrthoDB" id="10009078at2759"/>